<sequence>MSFRKKTFLRSNYENQNNTNDVFSLIFPSDNGEAVQYCYQYDYLNENKEKCSKTINTFVDKELFQIVLTEKPRKNYIPVYVTNVIVVEFIKSDYCKGFFKTSTKNSSSIIYYLNENTQDKIMFYDDMYLLPKYLQIYGDIYPDVHDRIVNINKPDSSFMTRCIYNISHSGFYNKEYPGIVEFAD</sequence>
<accession>A0AAN0LJA3</accession>
<gene>
    <name evidence="1" type="ORF">NezhNPV_ORF51</name>
</gene>
<dbReference type="EMBL" id="OR723730">
    <property type="protein sequence ID" value="WYD57096.1"/>
    <property type="molecule type" value="Genomic_DNA"/>
</dbReference>
<organism evidence="1">
    <name type="scientific">Nesodiprion zhejiangensis nucleopolyhedrovirus</name>
    <dbReference type="NCBI Taxonomy" id="3135970"/>
    <lineage>
        <taxon>Viruses</taxon>
        <taxon>Viruses incertae sedis</taxon>
        <taxon>Naldaviricetes</taxon>
        <taxon>Lefavirales</taxon>
        <taxon>Baculoviridae</taxon>
    </lineage>
</organism>
<protein>
    <submittedName>
        <fullName evidence="1">Uncharacterized protein</fullName>
    </submittedName>
</protein>
<evidence type="ECO:0000313" key="1">
    <source>
        <dbReference type="EMBL" id="WYD57096.1"/>
    </source>
</evidence>
<proteinExistence type="predicted"/>
<name>A0AAN0LJA3_9BACU</name>
<reference evidence="1" key="1">
    <citation type="submission" date="2023-10" db="EMBL/GenBank/DDBJ databases">
        <authorList>
            <person name="Wang Q."/>
        </authorList>
    </citation>
    <scope>NUCLEOTIDE SEQUENCE</scope>
    <source>
        <strain evidence="1">BJZYA2014</strain>
    </source>
</reference>